<evidence type="ECO:0000256" key="1">
    <source>
        <dbReference type="ARBA" id="ARBA00005046"/>
    </source>
</evidence>
<comment type="caution">
    <text evidence="9">The sequence shown here is derived from an EMBL/GenBank/DDBJ whole genome shotgun (WGS) entry which is preliminary data.</text>
</comment>
<evidence type="ECO:0000313" key="10">
    <source>
        <dbReference type="Proteomes" id="UP000291485"/>
    </source>
</evidence>
<dbReference type="Proteomes" id="UP000291485">
    <property type="component" value="Unassembled WGS sequence"/>
</dbReference>
<dbReference type="InterPro" id="IPR051920">
    <property type="entry name" value="MPT_Adenylyltrnsfr/MoaC-Rel"/>
</dbReference>
<dbReference type="UniPathway" id="UPA00344"/>
<gene>
    <name evidence="9" type="ORF">EZ449_13740</name>
</gene>
<keyword evidence="10" id="KW-1185">Reference proteome</keyword>
<comment type="function">
    <text evidence="6">Catalyzes the conversion of (8S)-3',8-cyclo-7,8-dihydroguanosine 5'-triphosphate to cyclic pyranopterin monophosphate (cPMP).</text>
</comment>
<dbReference type="EC" id="2.7.7.75" evidence="2"/>
<evidence type="ECO:0000313" key="9">
    <source>
        <dbReference type="EMBL" id="TCD07742.1"/>
    </source>
</evidence>
<evidence type="ECO:0000256" key="6">
    <source>
        <dbReference type="ARBA" id="ARBA00055087"/>
    </source>
</evidence>
<dbReference type="NCBIfam" id="NF002947">
    <property type="entry name" value="PRK03604.1"/>
    <property type="match status" value="1"/>
</dbReference>
<evidence type="ECO:0000259" key="8">
    <source>
        <dbReference type="SMART" id="SM00852"/>
    </source>
</evidence>
<accession>A0A4R0P2E7</accession>
<protein>
    <recommendedName>
        <fullName evidence="3">Molybdopterin adenylyltransferase</fullName>
        <ecNumber evidence="2">2.7.7.75</ecNumber>
    </recommendedName>
</protein>
<dbReference type="InterPro" id="IPR036425">
    <property type="entry name" value="MoaB/Mog-like_dom_sf"/>
</dbReference>
<dbReference type="OrthoDB" id="9794429at2"/>
<reference evidence="9 10" key="1">
    <citation type="submission" date="2019-02" db="EMBL/GenBank/DDBJ databases">
        <title>Pedobacter sp. RP-3-11 sp. nov., isolated from Arctic soil.</title>
        <authorList>
            <person name="Dahal R.H."/>
        </authorList>
    </citation>
    <scope>NUCLEOTIDE SEQUENCE [LARGE SCALE GENOMIC DNA]</scope>
    <source>
        <strain evidence="9 10">RP-3-11</strain>
    </source>
</reference>
<proteinExistence type="predicted"/>
<organism evidence="9 10">
    <name type="scientific">Pedobacter frigidisoli</name>
    <dbReference type="NCBI Taxonomy" id="2530455"/>
    <lineage>
        <taxon>Bacteria</taxon>
        <taxon>Pseudomonadati</taxon>
        <taxon>Bacteroidota</taxon>
        <taxon>Sphingobacteriia</taxon>
        <taxon>Sphingobacteriales</taxon>
        <taxon>Sphingobacteriaceae</taxon>
        <taxon>Pedobacter</taxon>
    </lineage>
</organism>
<dbReference type="InterPro" id="IPR008284">
    <property type="entry name" value="MoCF_biosynth_CS"/>
</dbReference>
<dbReference type="Pfam" id="PF00994">
    <property type="entry name" value="MoCF_biosynth"/>
    <property type="match status" value="1"/>
</dbReference>
<dbReference type="InterPro" id="IPR001453">
    <property type="entry name" value="MoaB/Mog_dom"/>
</dbReference>
<evidence type="ECO:0000256" key="4">
    <source>
        <dbReference type="ARBA" id="ARBA00023150"/>
    </source>
</evidence>
<dbReference type="PIRSF" id="PIRSF036594">
    <property type="entry name" value="MoaC_MogA"/>
    <property type="match status" value="1"/>
</dbReference>
<dbReference type="NCBIfam" id="TIGR00177">
    <property type="entry name" value="molyb_syn"/>
    <property type="match status" value="1"/>
</dbReference>
<dbReference type="CDD" id="cd00886">
    <property type="entry name" value="MogA_MoaB"/>
    <property type="match status" value="1"/>
</dbReference>
<dbReference type="Gene3D" id="3.30.70.640">
    <property type="entry name" value="Molybdopterin cofactor biosynthesis C (MoaC) domain"/>
    <property type="match status" value="1"/>
</dbReference>
<comment type="pathway">
    <text evidence="1">Cofactor biosynthesis; molybdopterin biosynthesis.</text>
</comment>
<comment type="function">
    <text evidence="7">Catalyzes the adenylation of molybdopterin as part of the biosynthesis of the molybdenum-cofactor.</text>
</comment>
<keyword evidence="4" id="KW-0501">Molybdenum cofactor biosynthesis</keyword>
<dbReference type="PANTHER" id="PTHR43764">
    <property type="entry name" value="MOLYBDENUM COFACTOR BIOSYNTHESIS"/>
    <property type="match status" value="1"/>
</dbReference>
<evidence type="ECO:0000256" key="7">
    <source>
        <dbReference type="ARBA" id="ARBA00058212"/>
    </source>
</evidence>
<dbReference type="InterPro" id="IPR012247">
    <property type="entry name" value="MoaC_MogA"/>
</dbReference>
<dbReference type="PROSITE" id="PS01078">
    <property type="entry name" value="MOCF_BIOSYNTHESIS_1"/>
    <property type="match status" value="1"/>
</dbReference>
<dbReference type="SUPFAM" id="SSF55040">
    <property type="entry name" value="Molybdenum cofactor biosynthesis protein C, MoaC"/>
    <property type="match status" value="1"/>
</dbReference>
<dbReference type="GO" id="GO:0061598">
    <property type="term" value="F:molybdopterin adenylyltransferase activity"/>
    <property type="evidence" value="ECO:0007669"/>
    <property type="project" value="UniProtKB-EC"/>
</dbReference>
<dbReference type="Gene3D" id="3.40.980.10">
    <property type="entry name" value="MoaB/Mog-like domain"/>
    <property type="match status" value="1"/>
</dbReference>
<dbReference type="AlphaFoldDB" id="A0A4R0P2E7"/>
<dbReference type="InterPro" id="IPR023045">
    <property type="entry name" value="MoaC"/>
</dbReference>
<name>A0A4R0P2E7_9SPHI</name>
<dbReference type="GO" id="GO:0006777">
    <property type="term" value="P:Mo-molybdopterin cofactor biosynthetic process"/>
    <property type="evidence" value="ECO:0007669"/>
    <property type="project" value="UniProtKB-KW"/>
</dbReference>
<dbReference type="PANTHER" id="PTHR43764:SF1">
    <property type="entry name" value="MOLYBDOPTERIN MOLYBDOTRANSFERASE"/>
    <property type="match status" value="1"/>
</dbReference>
<evidence type="ECO:0000256" key="3">
    <source>
        <dbReference type="ARBA" id="ARBA00013491"/>
    </source>
</evidence>
<dbReference type="EMBL" id="SJSN01000010">
    <property type="protein sequence ID" value="TCD07742.1"/>
    <property type="molecule type" value="Genomic_DNA"/>
</dbReference>
<dbReference type="Pfam" id="PF01967">
    <property type="entry name" value="MoaC"/>
    <property type="match status" value="1"/>
</dbReference>
<dbReference type="SMART" id="SM00852">
    <property type="entry name" value="MoCF_biosynth"/>
    <property type="match status" value="1"/>
</dbReference>
<evidence type="ECO:0000256" key="2">
    <source>
        <dbReference type="ARBA" id="ARBA00012509"/>
    </source>
</evidence>
<feature type="domain" description="MoaB/Mog" evidence="8">
    <location>
        <begin position="150"/>
        <end position="293"/>
    </location>
</feature>
<evidence type="ECO:0000256" key="5">
    <source>
        <dbReference type="ARBA" id="ARBA00051131"/>
    </source>
</evidence>
<comment type="catalytic activity">
    <reaction evidence="5">
        <text>molybdopterin + ATP + H(+) = adenylyl-molybdopterin + diphosphate</text>
        <dbReference type="Rhea" id="RHEA:31331"/>
        <dbReference type="ChEBI" id="CHEBI:15378"/>
        <dbReference type="ChEBI" id="CHEBI:30616"/>
        <dbReference type="ChEBI" id="CHEBI:33019"/>
        <dbReference type="ChEBI" id="CHEBI:58698"/>
        <dbReference type="ChEBI" id="CHEBI:62727"/>
        <dbReference type="EC" id="2.7.7.75"/>
    </reaction>
</comment>
<dbReference type="InterPro" id="IPR002820">
    <property type="entry name" value="Mopterin_CF_biosynth-C_dom"/>
</dbReference>
<dbReference type="InterPro" id="IPR036522">
    <property type="entry name" value="MoaC_sf"/>
</dbReference>
<dbReference type="SUPFAM" id="SSF53218">
    <property type="entry name" value="Molybdenum cofactor biosynthesis proteins"/>
    <property type="match status" value="1"/>
</dbReference>
<dbReference type="NCBIfam" id="TIGR00581">
    <property type="entry name" value="moaC"/>
    <property type="match status" value="1"/>
</dbReference>
<sequence>MVNITRKSSTLRIAIASATVKVSRRETIDAVLQRKIPKGDVFEFARAAGLFGVKRTSDVIPDCHPLPVEYTSITYDVQDLSILITVEVHTIYKTGVEVEAMHGASVTALTIYDMLKPIDKGVEIQNIRLVEKHGGKSDIRKLTYPELSAAVVVCSDSVYQKTTEDRSGRAIIASLENFGIATKRYEIVPDEIELIRAKAIELSNAGYSLLLFTGGTGLSPRDVTPEAVEPLIDRNIEGIMETARRYGQERMPYAMLSRGISGFIKDTLVLTLPGSKNGVTEFMDALFPQVLHLFDVKGGQKH</sequence>